<keyword evidence="4" id="KW-1185">Reference proteome</keyword>
<dbReference type="KEGG" id="dli:dnl_57810"/>
<evidence type="ECO:0000259" key="2">
    <source>
        <dbReference type="Pfam" id="PF01551"/>
    </source>
</evidence>
<dbReference type="CDD" id="cd12797">
    <property type="entry name" value="M23_peptidase"/>
    <property type="match status" value="1"/>
</dbReference>
<dbReference type="InterPro" id="IPR050570">
    <property type="entry name" value="Cell_wall_metabolism_enzyme"/>
</dbReference>
<gene>
    <name evidence="3" type="ORF">dnl_57810</name>
</gene>
<dbReference type="InterPro" id="IPR016047">
    <property type="entry name" value="M23ase_b-sheet_dom"/>
</dbReference>
<dbReference type="PANTHER" id="PTHR21666">
    <property type="entry name" value="PEPTIDASE-RELATED"/>
    <property type="match status" value="1"/>
</dbReference>
<dbReference type="EMBL" id="CP061799">
    <property type="protein sequence ID" value="QTA83377.1"/>
    <property type="molecule type" value="Genomic_DNA"/>
</dbReference>
<dbReference type="SUPFAM" id="SSF51261">
    <property type="entry name" value="Duplicated hybrid motif"/>
    <property type="match status" value="1"/>
</dbReference>
<dbReference type="InterPro" id="IPR011055">
    <property type="entry name" value="Dup_hybrid_motif"/>
</dbReference>
<accession>A0A975BD84</accession>
<keyword evidence="1" id="KW-1133">Transmembrane helix</keyword>
<evidence type="ECO:0000256" key="1">
    <source>
        <dbReference type="SAM" id="Phobius"/>
    </source>
</evidence>
<proteinExistence type="predicted"/>
<dbReference type="Gene3D" id="2.70.70.10">
    <property type="entry name" value="Glucose Permease (Domain IIA)"/>
    <property type="match status" value="1"/>
</dbReference>
<dbReference type="Proteomes" id="UP000663720">
    <property type="component" value="Chromosome"/>
</dbReference>
<dbReference type="Pfam" id="PF01551">
    <property type="entry name" value="Peptidase_M23"/>
    <property type="match status" value="1"/>
</dbReference>
<evidence type="ECO:0000313" key="4">
    <source>
        <dbReference type="Proteomes" id="UP000663720"/>
    </source>
</evidence>
<protein>
    <submittedName>
        <fullName evidence="3">Peptidase M23 domain-containing protein</fullName>
    </submittedName>
</protein>
<feature type="domain" description="M23ase beta-sheet core" evidence="2">
    <location>
        <begin position="177"/>
        <end position="275"/>
    </location>
</feature>
<evidence type="ECO:0000313" key="3">
    <source>
        <dbReference type="EMBL" id="QTA83377.1"/>
    </source>
</evidence>
<dbReference type="AlphaFoldDB" id="A0A975BD84"/>
<reference evidence="3" key="1">
    <citation type="journal article" date="2021" name="Microb. Physiol.">
        <title>Proteogenomic Insights into the Physiology of Marine, Sulfate-Reducing, Filamentous Desulfonema limicola and Desulfonema magnum.</title>
        <authorList>
            <person name="Schnaars V."/>
            <person name="Wohlbrand L."/>
            <person name="Scheve S."/>
            <person name="Hinrichs C."/>
            <person name="Reinhardt R."/>
            <person name="Rabus R."/>
        </authorList>
    </citation>
    <scope>NUCLEOTIDE SEQUENCE</scope>
    <source>
        <strain evidence="3">5ac10</strain>
    </source>
</reference>
<dbReference type="PANTHER" id="PTHR21666:SF294">
    <property type="entry name" value="PEPTIDASE M23"/>
    <property type="match status" value="1"/>
</dbReference>
<keyword evidence="1" id="KW-0812">Transmembrane</keyword>
<feature type="transmembrane region" description="Helical" evidence="1">
    <location>
        <begin position="12"/>
        <end position="35"/>
    </location>
</feature>
<organism evidence="3 4">
    <name type="scientific">Desulfonema limicola</name>
    <dbReference type="NCBI Taxonomy" id="45656"/>
    <lineage>
        <taxon>Bacteria</taxon>
        <taxon>Pseudomonadati</taxon>
        <taxon>Thermodesulfobacteriota</taxon>
        <taxon>Desulfobacteria</taxon>
        <taxon>Desulfobacterales</taxon>
        <taxon>Desulfococcaceae</taxon>
        <taxon>Desulfonema</taxon>
    </lineage>
</organism>
<name>A0A975BD84_9BACT</name>
<dbReference type="GO" id="GO:0004222">
    <property type="term" value="F:metalloendopeptidase activity"/>
    <property type="evidence" value="ECO:0007669"/>
    <property type="project" value="TreeGrafter"/>
</dbReference>
<dbReference type="RefSeq" id="WP_207689239.1">
    <property type="nucleotide sequence ID" value="NZ_CP061799.1"/>
</dbReference>
<keyword evidence="1" id="KW-0472">Membrane</keyword>
<sequence>MRKQCPGDRWQYFGIFRKIISWFLVFLTVSMVSIFQDSDNLSNVCFSRADEQKSMIEAEVLGTENQPEIYVYNRYYGPVEIEFILTRAVNIISSPVLPARFVIPQAGRIKTFTLRPSMPQASFSYAYEYRFTFGDPKAEHRPPKPYRPPFPNGNRFRISRSFQDNSGSDDNYNAFAVNILMSKGVPVCVSRKGVVMDIAMETFTKKTSAGIIKGQTYLVRLLHDDGTMGVYAHLKPGSVSVSTGMQLEEKQVIGEPGVSDDIDMPHLYFAVQKNSSMKLESIPFEFEDPQSAKGIPPFRGMVLRTD</sequence>